<dbReference type="Pfam" id="PF08543">
    <property type="entry name" value="Phos_pyr_kin"/>
    <property type="match status" value="1"/>
</dbReference>
<dbReference type="SUPFAM" id="SSF53613">
    <property type="entry name" value="Ribokinase-like"/>
    <property type="match status" value="1"/>
</dbReference>
<dbReference type="AlphaFoldDB" id="A0A2K3QGU6"/>
<proteinExistence type="predicted"/>
<dbReference type="EMBL" id="NRSZ01000507">
    <property type="protein sequence ID" value="PNY26735.1"/>
    <property type="molecule type" value="Genomic_DNA"/>
</dbReference>
<evidence type="ECO:0000313" key="3">
    <source>
        <dbReference type="Proteomes" id="UP000236621"/>
    </source>
</evidence>
<feature type="domain" description="Pyridoxamine kinase/Phosphomethylpyrimidine kinase" evidence="1">
    <location>
        <begin position="13"/>
        <end position="243"/>
    </location>
</feature>
<keyword evidence="3" id="KW-1185">Reference proteome</keyword>
<reference evidence="2 3" key="1">
    <citation type="submission" date="2017-08" db="EMBL/GenBank/DDBJ databases">
        <title>Harnessing the power of phylogenomics to disentangle the directionality and signatures of interkingdom host jumping in the parasitic fungal genus Tolypocladium.</title>
        <authorList>
            <person name="Quandt C.A."/>
            <person name="Patterson W."/>
            <person name="Spatafora J.W."/>
        </authorList>
    </citation>
    <scope>NUCLEOTIDE SEQUENCE [LARGE SCALE GENOMIC DNA]</scope>
    <source>
        <strain evidence="2 3">CBS 113982</strain>
    </source>
</reference>
<dbReference type="CDD" id="cd01169">
    <property type="entry name" value="HMPP_kinase"/>
    <property type="match status" value="1"/>
</dbReference>
<dbReference type="Gene3D" id="3.40.1190.20">
    <property type="match status" value="1"/>
</dbReference>
<comment type="caution">
    <text evidence="2">The sequence shown here is derived from an EMBL/GenBank/DDBJ whole genome shotgun (WGS) entry which is preliminary data.</text>
</comment>
<evidence type="ECO:0000259" key="1">
    <source>
        <dbReference type="Pfam" id="PF08543"/>
    </source>
</evidence>
<dbReference type="GO" id="GO:0008972">
    <property type="term" value="F:phosphomethylpyrimidine kinase activity"/>
    <property type="evidence" value="ECO:0007669"/>
    <property type="project" value="InterPro"/>
</dbReference>
<dbReference type="STRING" id="45235.A0A2K3QGU6"/>
<dbReference type="InterPro" id="IPR004399">
    <property type="entry name" value="HMP/HMP-P_kinase_dom"/>
</dbReference>
<dbReference type="InterPro" id="IPR029056">
    <property type="entry name" value="Ribokinase-like"/>
</dbReference>
<evidence type="ECO:0000313" key="2">
    <source>
        <dbReference type="EMBL" id="PNY26735.1"/>
    </source>
</evidence>
<accession>A0A2K3QGU6</accession>
<dbReference type="PANTHER" id="PTHR20858:SF17">
    <property type="entry name" value="HYDROXYMETHYLPYRIMIDINE_PHOSPHOMETHYLPYRIMIDINE KINASE THI20-RELATED"/>
    <property type="match status" value="1"/>
</dbReference>
<dbReference type="GO" id="GO:0005829">
    <property type="term" value="C:cytosol"/>
    <property type="evidence" value="ECO:0007669"/>
    <property type="project" value="TreeGrafter"/>
</dbReference>
<name>A0A2K3QGU6_9HYPO</name>
<gene>
    <name evidence="2" type="ORF">TCAP_03361</name>
</gene>
<dbReference type="GO" id="GO:0008902">
    <property type="term" value="F:hydroxymethylpyrimidine kinase activity"/>
    <property type="evidence" value="ECO:0007669"/>
    <property type="project" value="TreeGrafter"/>
</dbReference>
<sequence>MARGRVLLIAGSDSSGGAGLEAGQKVLAAHGCYAMTATTALTAQNTTGIRGIHVIPAGFVEQQVEACLDDVGADVIATGMLAAADTIEVVARQVAKHQVPALVVDPVMVSTSGTQLLPREAIQGLSQHLLPLATVLTPNIPEASLILAENGKSSSSSVPQQSQEVSSVAGVEAMGRRIQALGPKWVLVKGGHLPFRADMTVARTEAERQVVVDVLVGPGEYVLRVESPWLDSTSTHGTGCSLA</sequence>
<dbReference type="OrthoDB" id="10028886at2759"/>
<dbReference type="GO" id="GO:0009228">
    <property type="term" value="P:thiamine biosynthetic process"/>
    <property type="evidence" value="ECO:0007669"/>
    <property type="project" value="InterPro"/>
</dbReference>
<feature type="non-terminal residue" evidence="2">
    <location>
        <position position="243"/>
    </location>
</feature>
<keyword evidence="2" id="KW-0418">Kinase</keyword>
<organism evidence="2 3">
    <name type="scientific">Tolypocladium capitatum</name>
    <dbReference type="NCBI Taxonomy" id="45235"/>
    <lineage>
        <taxon>Eukaryota</taxon>
        <taxon>Fungi</taxon>
        <taxon>Dikarya</taxon>
        <taxon>Ascomycota</taxon>
        <taxon>Pezizomycotina</taxon>
        <taxon>Sordariomycetes</taxon>
        <taxon>Hypocreomycetidae</taxon>
        <taxon>Hypocreales</taxon>
        <taxon>Ophiocordycipitaceae</taxon>
        <taxon>Tolypocladium</taxon>
    </lineage>
</organism>
<keyword evidence="2" id="KW-0808">Transferase</keyword>
<dbReference type="PANTHER" id="PTHR20858">
    <property type="entry name" value="PHOSPHOMETHYLPYRIMIDINE KINASE"/>
    <property type="match status" value="1"/>
</dbReference>
<dbReference type="InterPro" id="IPR013749">
    <property type="entry name" value="PM/HMP-P_kinase-1"/>
</dbReference>
<dbReference type="Proteomes" id="UP000236621">
    <property type="component" value="Unassembled WGS sequence"/>
</dbReference>
<protein>
    <submittedName>
        <fullName evidence="2">Hydroxymethylpyrimidine/phosphomethylpyrimidine kinase 2</fullName>
    </submittedName>
</protein>